<protein>
    <submittedName>
        <fullName evidence="1">Uncharacterized protein</fullName>
    </submittedName>
</protein>
<comment type="caution">
    <text evidence="1">The sequence shown here is derived from an EMBL/GenBank/DDBJ whole genome shotgun (WGS) entry which is preliminary data.</text>
</comment>
<proteinExistence type="predicted"/>
<evidence type="ECO:0000313" key="1">
    <source>
        <dbReference type="EMBL" id="KAK3749527.1"/>
    </source>
</evidence>
<accession>A0AAE0YKT7</accession>
<gene>
    <name evidence="1" type="ORF">RRG08_043432</name>
</gene>
<reference evidence="1" key="1">
    <citation type="journal article" date="2023" name="G3 (Bethesda)">
        <title>A reference genome for the long-term kleptoplast-retaining sea slug Elysia crispata morphotype clarki.</title>
        <authorList>
            <person name="Eastman K.E."/>
            <person name="Pendleton A.L."/>
            <person name="Shaikh M.A."/>
            <person name="Suttiyut T."/>
            <person name="Ogas R."/>
            <person name="Tomko P."/>
            <person name="Gavelis G."/>
            <person name="Widhalm J.R."/>
            <person name="Wisecaver J.H."/>
        </authorList>
    </citation>
    <scope>NUCLEOTIDE SEQUENCE</scope>
    <source>
        <strain evidence="1">ECLA1</strain>
    </source>
</reference>
<dbReference type="AlphaFoldDB" id="A0AAE0YKT7"/>
<dbReference type="Proteomes" id="UP001283361">
    <property type="component" value="Unassembled WGS sequence"/>
</dbReference>
<name>A0AAE0YKT7_9GAST</name>
<dbReference type="EMBL" id="JAWDGP010005937">
    <property type="protein sequence ID" value="KAK3749527.1"/>
    <property type="molecule type" value="Genomic_DNA"/>
</dbReference>
<evidence type="ECO:0000313" key="2">
    <source>
        <dbReference type="Proteomes" id="UP001283361"/>
    </source>
</evidence>
<keyword evidence="2" id="KW-1185">Reference proteome</keyword>
<organism evidence="1 2">
    <name type="scientific">Elysia crispata</name>
    <name type="common">lettuce slug</name>
    <dbReference type="NCBI Taxonomy" id="231223"/>
    <lineage>
        <taxon>Eukaryota</taxon>
        <taxon>Metazoa</taxon>
        <taxon>Spiralia</taxon>
        <taxon>Lophotrochozoa</taxon>
        <taxon>Mollusca</taxon>
        <taxon>Gastropoda</taxon>
        <taxon>Heterobranchia</taxon>
        <taxon>Euthyneura</taxon>
        <taxon>Panpulmonata</taxon>
        <taxon>Sacoglossa</taxon>
        <taxon>Placobranchoidea</taxon>
        <taxon>Plakobranchidae</taxon>
        <taxon>Elysia</taxon>
    </lineage>
</organism>
<sequence length="75" mass="8588">MFLSLLSSLHETSNHKEQSIRSFRLLARLNAFTCEGSHRSSARWARKPRARASTIELHYIPTGAVQVLTSKMKIY</sequence>